<dbReference type="NCBIfam" id="TIGR04057">
    <property type="entry name" value="SusC_RagA_signa"/>
    <property type="match status" value="1"/>
</dbReference>
<dbReference type="InterPro" id="IPR000531">
    <property type="entry name" value="Beta-barrel_TonB"/>
</dbReference>
<proteinExistence type="inferred from homology"/>
<comment type="subcellular location">
    <subcellularLocation>
        <location evidence="1 8">Cell outer membrane</location>
        <topology evidence="1 8">Multi-pass membrane protein</topology>
    </subcellularLocation>
</comment>
<evidence type="ECO:0000259" key="10">
    <source>
        <dbReference type="Pfam" id="PF00593"/>
    </source>
</evidence>
<feature type="domain" description="TonB-dependent receptor plug" evidence="11">
    <location>
        <begin position="138"/>
        <end position="264"/>
    </location>
</feature>
<evidence type="ECO:0000256" key="1">
    <source>
        <dbReference type="ARBA" id="ARBA00004571"/>
    </source>
</evidence>
<evidence type="ECO:0000256" key="9">
    <source>
        <dbReference type="RuleBase" id="RU003357"/>
    </source>
</evidence>
<evidence type="ECO:0000256" key="3">
    <source>
        <dbReference type="ARBA" id="ARBA00022452"/>
    </source>
</evidence>
<dbReference type="InterPro" id="IPR036942">
    <property type="entry name" value="Beta-barrel_TonB_sf"/>
</dbReference>
<dbReference type="PROSITE" id="PS52016">
    <property type="entry name" value="TONB_DEPENDENT_REC_3"/>
    <property type="match status" value="1"/>
</dbReference>
<dbReference type="InterPro" id="IPR023996">
    <property type="entry name" value="TonB-dep_OMP_SusC/RagA"/>
</dbReference>
<evidence type="ECO:0000313" key="12">
    <source>
        <dbReference type="EMBL" id="MDJ1495392.1"/>
    </source>
</evidence>
<dbReference type="Gene3D" id="2.170.130.10">
    <property type="entry name" value="TonB-dependent receptor, plug domain"/>
    <property type="match status" value="1"/>
</dbReference>
<dbReference type="EMBL" id="JASJOT010000015">
    <property type="protein sequence ID" value="MDJ1495392.1"/>
    <property type="molecule type" value="Genomic_DNA"/>
</dbReference>
<dbReference type="InterPro" id="IPR008969">
    <property type="entry name" value="CarboxyPept-like_regulatory"/>
</dbReference>
<keyword evidence="12" id="KW-0675">Receptor</keyword>
<keyword evidence="2 8" id="KW-0813">Transport</keyword>
<keyword evidence="6 8" id="KW-0472">Membrane</keyword>
<name>A0ABT7CNT7_9BACT</name>
<evidence type="ECO:0000256" key="2">
    <source>
        <dbReference type="ARBA" id="ARBA00022448"/>
    </source>
</evidence>
<keyword evidence="7 8" id="KW-0998">Cell outer membrane</keyword>
<keyword evidence="4 8" id="KW-0812">Transmembrane</keyword>
<dbReference type="Pfam" id="PF00593">
    <property type="entry name" value="TonB_dep_Rec_b-barrel"/>
    <property type="match status" value="1"/>
</dbReference>
<reference evidence="12 13" key="1">
    <citation type="submission" date="2023-05" db="EMBL/GenBank/DDBJ databases">
        <authorList>
            <person name="Zhang X."/>
        </authorList>
    </citation>
    <scope>NUCLEOTIDE SEQUENCE [LARGE SCALE GENOMIC DNA]</scope>
    <source>
        <strain evidence="12 13">DM2B3-1</strain>
    </source>
</reference>
<dbReference type="SUPFAM" id="SSF56935">
    <property type="entry name" value="Porins"/>
    <property type="match status" value="1"/>
</dbReference>
<dbReference type="RefSeq" id="WP_313999380.1">
    <property type="nucleotide sequence ID" value="NZ_JASJOT010000015.1"/>
</dbReference>
<evidence type="ECO:0000256" key="5">
    <source>
        <dbReference type="ARBA" id="ARBA00023077"/>
    </source>
</evidence>
<evidence type="ECO:0000256" key="8">
    <source>
        <dbReference type="PROSITE-ProRule" id="PRU01360"/>
    </source>
</evidence>
<gene>
    <name evidence="12" type="ORF">QNI19_20805</name>
</gene>
<keyword evidence="5 9" id="KW-0798">TonB box</keyword>
<comment type="similarity">
    <text evidence="8 9">Belongs to the TonB-dependent receptor family.</text>
</comment>
<sequence>MSTIGTSQKSGNLPDDGHRSISFRSSPLKFLWLLFLLLSTTAYAQKTVSGKVTDAADGSGLPGVSVSVKGTTTGTTTDASGSYSLSIPGDNTTLVFSFVGYITQEIAVGNRSSVTVSLAADVQSLQEVVVIGYGEQRKQDVTGGLVALTPKDYNKGVIASPEQLLQGRAAGVQITPASGEPGAAVNIRIRGTTSIRGGNNPLYVVDGVPLDGGNTADGNNDYGQGSQSARNPLTFLNPADIESITVLKDASAAAIYGARGANGVVIITTRKGKAGQPSLNFSATGSTSTPLKRYDLLNASEFLAGLSAAGGDAEDPTINRGNNTNWQDQIFRTAISQNYSLDFSGGSDNTSYFFSLGYSDQQGIIKNSGLNRLSARVNATHRLFNDKVILALNLTTSGVKDKYPPNGDNAGAQGNLIGAALQTNPTYPVKNADGSYFTPGGDFRNAAAMVNLIDDNGNTNRTLANFSATWKILKGLTYKLNLGLDNSTAVRRTAIPLGVPGFTGTVSAGGNNTGLNVANGFASIQNRFRNNLLLEHTLTYTGKVGIGTLEALGGFAYQRFENRGNFLLAANFLPDVLKSGIPLYDVMGGVNNSGTNKSYYGGGDRMRNELQSVFGRLNYNINDKYIITATLRVDGSSRFGPNHKYGYFPSLAGAWRISQEKFMSEGIFSDLKLRLNWGLTGNQEYPGNTSRVIYNFDPNNGNPNAQNNPNPNIKWEQTQQYGAGLDFGFMDGRLNGTFDYFKKGTKDLIFQYTLGQPAATTFVWVNLPGNLNNEGFELALNYDVLRDSKLKWQVSYNMTHVTTKVTGIGTIINTGAISGQGLSGAYSQQIRDGYPIGAFFLRQFAGYTTQNDTSSAGLGIYPNKEQLSYAGNAIPKFNFGLNNSFTYGKLDLSIFFTASTGFYIYNNTANAYFIKGNLRNGRNVTKDAANSPESADNFAEASTRFLEKGNFLRLSNLSVGYNFTLPSGGYAKSLRVYATGQNLLLFTKYSGIDPEVNTNKAIDGVPSIGIDYTSYPSARTFTVGLNVGF</sequence>
<dbReference type="InterPro" id="IPR023997">
    <property type="entry name" value="TonB-dep_OMP_SusC/RagA_CS"/>
</dbReference>
<organism evidence="12 13">
    <name type="scientific">Xanthocytophaga flava</name>
    <dbReference type="NCBI Taxonomy" id="3048013"/>
    <lineage>
        <taxon>Bacteria</taxon>
        <taxon>Pseudomonadati</taxon>
        <taxon>Bacteroidota</taxon>
        <taxon>Cytophagia</taxon>
        <taxon>Cytophagales</taxon>
        <taxon>Rhodocytophagaceae</taxon>
        <taxon>Xanthocytophaga</taxon>
    </lineage>
</organism>
<comment type="caution">
    <text evidence="12">The sequence shown here is derived from an EMBL/GenBank/DDBJ whole genome shotgun (WGS) entry which is preliminary data.</text>
</comment>
<dbReference type="SUPFAM" id="SSF49464">
    <property type="entry name" value="Carboxypeptidase regulatory domain-like"/>
    <property type="match status" value="1"/>
</dbReference>
<dbReference type="Pfam" id="PF07715">
    <property type="entry name" value="Plug"/>
    <property type="match status" value="1"/>
</dbReference>
<dbReference type="Gene3D" id="2.60.40.1120">
    <property type="entry name" value="Carboxypeptidase-like, regulatory domain"/>
    <property type="match status" value="1"/>
</dbReference>
<feature type="domain" description="TonB-dependent receptor-like beta-barrel" evidence="10">
    <location>
        <begin position="424"/>
        <end position="983"/>
    </location>
</feature>
<keyword evidence="13" id="KW-1185">Reference proteome</keyword>
<dbReference type="Gene3D" id="2.40.170.20">
    <property type="entry name" value="TonB-dependent receptor, beta-barrel domain"/>
    <property type="match status" value="1"/>
</dbReference>
<dbReference type="InterPro" id="IPR039426">
    <property type="entry name" value="TonB-dep_rcpt-like"/>
</dbReference>
<protein>
    <submittedName>
        <fullName evidence="12">TonB-dependent receptor</fullName>
    </submittedName>
</protein>
<dbReference type="InterPro" id="IPR037066">
    <property type="entry name" value="Plug_dom_sf"/>
</dbReference>
<dbReference type="NCBIfam" id="TIGR04056">
    <property type="entry name" value="OMP_RagA_SusC"/>
    <property type="match status" value="1"/>
</dbReference>
<dbReference type="Proteomes" id="UP001228581">
    <property type="component" value="Unassembled WGS sequence"/>
</dbReference>
<evidence type="ECO:0000256" key="7">
    <source>
        <dbReference type="ARBA" id="ARBA00023237"/>
    </source>
</evidence>
<evidence type="ECO:0000256" key="6">
    <source>
        <dbReference type="ARBA" id="ARBA00023136"/>
    </source>
</evidence>
<dbReference type="InterPro" id="IPR012910">
    <property type="entry name" value="Plug_dom"/>
</dbReference>
<accession>A0ABT7CNT7</accession>
<keyword evidence="3 8" id="KW-1134">Transmembrane beta strand</keyword>
<evidence type="ECO:0000256" key="4">
    <source>
        <dbReference type="ARBA" id="ARBA00022692"/>
    </source>
</evidence>
<evidence type="ECO:0000313" key="13">
    <source>
        <dbReference type="Proteomes" id="UP001228581"/>
    </source>
</evidence>
<dbReference type="Pfam" id="PF13715">
    <property type="entry name" value="CarbopepD_reg_2"/>
    <property type="match status" value="1"/>
</dbReference>
<evidence type="ECO:0000259" key="11">
    <source>
        <dbReference type="Pfam" id="PF07715"/>
    </source>
</evidence>